<proteinExistence type="predicted"/>
<evidence type="ECO:0000313" key="3">
    <source>
        <dbReference type="Proteomes" id="UP001059480"/>
    </source>
</evidence>
<accession>A0ABT1WKP3</accession>
<dbReference type="Proteomes" id="UP001059480">
    <property type="component" value="Unassembled WGS sequence"/>
</dbReference>
<protein>
    <recommendedName>
        <fullName evidence="4">Ribosomal protein L7/L12 C-terminal domain-containing protein</fullName>
    </recommendedName>
</protein>
<dbReference type="EMBL" id="JANHNZ010000001">
    <property type="protein sequence ID" value="MCQ9209122.1"/>
    <property type="molecule type" value="Genomic_DNA"/>
</dbReference>
<name>A0ABT1WKP3_9LACT</name>
<keyword evidence="3" id="KW-1185">Reference proteome</keyword>
<comment type="caution">
    <text evidence="2">The sequence shown here is derived from an EMBL/GenBank/DDBJ whole genome shotgun (WGS) entry which is preliminary data.</text>
</comment>
<sequence length="122" mass="14262">MKITRNRNIVITVKAWLLLQFSMRAGEFAQGVVNKFPVNIWFGRGVGILVAALVGYFVYLILFNEIKEEHQTREMTDEEEKEVAAMIVDGMDEVKVIKRIREYTNYDLVKAKNVYDMRVKTR</sequence>
<evidence type="ECO:0000256" key="1">
    <source>
        <dbReference type="SAM" id="Phobius"/>
    </source>
</evidence>
<evidence type="ECO:0008006" key="4">
    <source>
        <dbReference type="Google" id="ProtNLM"/>
    </source>
</evidence>
<gene>
    <name evidence="2" type="ORF">NPA36_00890</name>
</gene>
<keyword evidence="1" id="KW-0472">Membrane</keyword>
<reference evidence="2" key="1">
    <citation type="submission" date="2022-07" db="EMBL/GenBank/DDBJ databases">
        <authorList>
            <person name="Jung M.-Y."/>
            <person name="Lee M."/>
        </authorList>
    </citation>
    <scope>NUCLEOTIDE SEQUENCE</scope>
    <source>
        <strain evidence="2">S8</strain>
    </source>
</reference>
<organism evidence="2 3">
    <name type="scientific">Granulicatella seriolae</name>
    <dbReference type="NCBI Taxonomy" id="2967226"/>
    <lineage>
        <taxon>Bacteria</taxon>
        <taxon>Bacillati</taxon>
        <taxon>Bacillota</taxon>
        <taxon>Bacilli</taxon>
        <taxon>Lactobacillales</taxon>
        <taxon>Carnobacteriaceae</taxon>
        <taxon>Granulicatella</taxon>
    </lineage>
</organism>
<reference evidence="2" key="3">
    <citation type="journal article" date="2023" name="Microbiol. Resour. Announc.">
        <title>Draft Genome Sequence of Granulicatella sp. Strain S8, Isolated from a Marine Fish, Seriola quinqueradiata.</title>
        <authorList>
            <person name="Lee M."/>
            <person name="Farooq A."/>
            <person name="Jeong J.B."/>
            <person name="Jung M.Y."/>
        </authorList>
    </citation>
    <scope>NUCLEOTIDE SEQUENCE</scope>
    <source>
        <strain evidence="2">S8</strain>
    </source>
</reference>
<reference evidence="2" key="2">
    <citation type="journal article" date="2023" name="Curr. Microbiol.">
        <title>Granulicatella seriolae sp. nov., a Novel Facultative Anaerobe Isolated from Yellowtail Marine Fish.</title>
        <authorList>
            <person name="Lee M."/>
            <person name="Choi Y.J."/>
            <person name="Farooq A."/>
            <person name="Jeong J.B."/>
            <person name="Jung M.Y."/>
        </authorList>
    </citation>
    <scope>NUCLEOTIDE SEQUENCE</scope>
    <source>
        <strain evidence="2">S8</strain>
    </source>
</reference>
<keyword evidence="1" id="KW-1133">Transmembrane helix</keyword>
<dbReference type="RefSeq" id="WP_256944232.1">
    <property type="nucleotide sequence ID" value="NZ_JANHNZ010000001.1"/>
</dbReference>
<evidence type="ECO:0000313" key="2">
    <source>
        <dbReference type="EMBL" id="MCQ9209122.1"/>
    </source>
</evidence>
<feature type="transmembrane region" description="Helical" evidence="1">
    <location>
        <begin position="41"/>
        <end position="63"/>
    </location>
</feature>
<keyword evidence="1" id="KW-0812">Transmembrane</keyword>